<proteinExistence type="predicted"/>
<protein>
    <submittedName>
        <fullName evidence="1">DUF2591 family protein</fullName>
    </submittedName>
</protein>
<dbReference type="AlphaFoldDB" id="A0AAE4K9G2"/>
<name>A0AAE4K9G2_9BURK</name>
<organism evidence="1">
    <name type="scientific">Herbaspirillum huttiense subsp. nephrolepidis</name>
    <dbReference type="NCBI Taxonomy" id="3075126"/>
    <lineage>
        <taxon>Bacteria</taxon>
        <taxon>Pseudomonadati</taxon>
        <taxon>Pseudomonadota</taxon>
        <taxon>Betaproteobacteria</taxon>
        <taxon>Burkholderiales</taxon>
        <taxon>Oxalobacteraceae</taxon>
        <taxon>Herbaspirillum</taxon>
    </lineage>
</organism>
<dbReference type="Pfam" id="PF10765">
    <property type="entry name" value="Phage_P22_NinX"/>
    <property type="match status" value="1"/>
</dbReference>
<reference evidence="1" key="1">
    <citation type="submission" date="2023-02" db="EMBL/GenBank/DDBJ databases">
        <title>Description of Herbaspirillum huttiense subsp. nephrolepsisexaltata and Herbaspirillum huttiense subsp. lycopersicon.</title>
        <authorList>
            <person name="Poudel M."/>
            <person name="Sharma A."/>
            <person name="Goss E."/>
            <person name="Tapia J.H."/>
            <person name="Harmon C.M."/>
            <person name="Jones J.B."/>
        </authorList>
    </citation>
    <scope>NUCLEOTIDE SEQUENCE</scope>
    <source>
        <strain evidence="1">NC40101</strain>
    </source>
</reference>
<dbReference type="EMBL" id="JAVRAA010000025">
    <property type="protein sequence ID" value="MDT0340678.1"/>
    <property type="molecule type" value="Genomic_DNA"/>
</dbReference>
<gene>
    <name evidence="1" type="ORF">RJN63_27865</name>
</gene>
<evidence type="ECO:0000313" key="1">
    <source>
        <dbReference type="EMBL" id="MDT0340678.1"/>
    </source>
</evidence>
<sequence>MKTAELEGTRLNYWVARADDFDHAGADFVQHVHDAAQEWYYGGPLIERERIAILPQFEDGKVSWRATNDKVHRAYDGPTPLIAAMRAFVASRFGDEVPDIKETA</sequence>
<dbReference type="RefSeq" id="WP_310838965.1">
    <property type="nucleotide sequence ID" value="NZ_JAVLSM010000024.1"/>
</dbReference>
<dbReference type="InterPro" id="IPR019701">
    <property type="entry name" value="Phage_P22_NinX"/>
</dbReference>
<comment type="caution">
    <text evidence="1">The sequence shown here is derived from an EMBL/GenBank/DDBJ whole genome shotgun (WGS) entry which is preliminary data.</text>
</comment>
<accession>A0AAE4K9G2</accession>